<dbReference type="GO" id="GO:0006914">
    <property type="term" value="P:autophagy"/>
    <property type="evidence" value="ECO:0007669"/>
    <property type="project" value="UniProtKB-KW"/>
</dbReference>
<dbReference type="STRING" id="1169540.A0A0G4FIL6"/>
<dbReference type="PANTHER" id="PTHR10969">
    <property type="entry name" value="MICROTUBULE-ASSOCIATED PROTEINS 1A/1B LIGHT CHAIN 3-RELATED"/>
    <property type="match status" value="1"/>
</dbReference>
<dbReference type="AlphaFoldDB" id="A0A0G4FIL6"/>
<comment type="similarity">
    <text evidence="2 6">Belongs to the ATG8 family.</text>
</comment>
<keyword evidence="6" id="KW-0072">Autophagy</keyword>
<dbReference type="PhylomeDB" id="A0A0G4FIL6"/>
<dbReference type="OMA" id="AVYQEHK"/>
<reference evidence="7 8" key="1">
    <citation type="submission" date="2014-11" db="EMBL/GenBank/DDBJ databases">
        <authorList>
            <person name="Zhu J."/>
            <person name="Qi W."/>
            <person name="Song R."/>
        </authorList>
    </citation>
    <scope>NUCLEOTIDE SEQUENCE [LARGE SCALE GENOMIC DNA]</scope>
</reference>
<protein>
    <recommendedName>
        <fullName evidence="6">Autophagy-related protein</fullName>
    </recommendedName>
</protein>
<dbReference type="InterPro" id="IPR029071">
    <property type="entry name" value="Ubiquitin-like_domsf"/>
</dbReference>
<keyword evidence="8" id="KW-1185">Reference proteome</keyword>
<evidence type="ECO:0000256" key="5">
    <source>
        <dbReference type="PIRSR" id="PIRSR604241-50"/>
    </source>
</evidence>
<dbReference type="EMBL" id="CDMY01000447">
    <property type="protein sequence ID" value="CEM13337.1"/>
    <property type="molecule type" value="Genomic_DNA"/>
</dbReference>
<gene>
    <name evidence="7" type="ORF">Vbra_15491</name>
</gene>
<proteinExistence type="inferred from homology"/>
<dbReference type="Pfam" id="PF02991">
    <property type="entry name" value="ATG8"/>
    <property type="match status" value="1"/>
</dbReference>
<evidence type="ECO:0000256" key="1">
    <source>
        <dbReference type="ARBA" id="ARBA00004370"/>
    </source>
</evidence>
<evidence type="ECO:0000256" key="4">
    <source>
        <dbReference type="ARBA" id="ARBA00023288"/>
    </source>
</evidence>
<sequence length="131" mass="15145">MATMSLREKVPFEKRTEEAHHIRAKYPNRIPVICEKAVRSDLPQIDKKKFLVPVNMLVGEFKYIIHKHINQCSDNRGSNFPAEKTIYLFVNNMVPKAGALISEIYEQHKDDDGFLYMEYSAENTLGGGEYH</sequence>
<evidence type="ECO:0000313" key="7">
    <source>
        <dbReference type="EMBL" id="CEM13337.1"/>
    </source>
</evidence>
<name>A0A0G4FIL6_VITBC</name>
<evidence type="ECO:0000313" key="8">
    <source>
        <dbReference type="Proteomes" id="UP000041254"/>
    </source>
</evidence>
<evidence type="ECO:0000256" key="6">
    <source>
        <dbReference type="RuleBase" id="RU004384"/>
    </source>
</evidence>
<dbReference type="FunCoup" id="A0A0G4FIL6">
    <property type="interactions" value="192"/>
</dbReference>
<dbReference type="InParanoid" id="A0A0G4FIL6"/>
<dbReference type="OrthoDB" id="410567at2759"/>
<dbReference type="InterPro" id="IPR004241">
    <property type="entry name" value="Atg8-like"/>
</dbReference>
<keyword evidence="3" id="KW-0472">Membrane</keyword>
<dbReference type="Gene3D" id="3.10.20.90">
    <property type="entry name" value="Phosphatidylinositol 3-kinase Catalytic Subunit, Chain A, domain 1"/>
    <property type="match status" value="1"/>
</dbReference>
<dbReference type="SUPFAM" id="SSF54236">
    <property type="entry name" value="Ubiquitin-like"/>
    <property type="match status" value="1"/>
</dbReference>
<dbReference type="Proteomes" id="UP000041254">
    <property type="component" value="Unassembled WGS sequence"/>
</dbReference>
<feature type="lipid moiety-binding region" description="Phosphatidylserine amidated glycine; alternate" evidence="5">
    <location>
        <position position="126"/>
    </location>
</feature>
<evidence type="ECO:0000256" key="2">
    <source>
        <dbReference type="ARBA" id="ARBA00007293"/>
    </source>
</evidence>
<organism evidence="7 8">
    <name type="scientific">Vitrella brassicaformis (strain CCMP3155)</name>
    <dbReference type="NCBI Taxonomy" id="1169540"/>
    <lineage>
        <taxon>Eukaryota</taxon>
        <taxon>Sar</taxon>
        <taxon>Alveolata</taxon>
        <taxon>Colpodellida</taxon>
        <taxon>Vitrellaceae</taxon>
        <taxon>Vitrella</taxon>
    </lineage>
</organism>
<dbReference type="GO" id="GO:0016020">
    <property type="term" value="C:membrane"/>
    <property type="evidence" value="ECO:0007669"/>
    <property type="project" value="UniProtKB-SubCell"/>
</dbReference>
<dbReference type="VEuPathDB" id="CryptoDB:Vbra_15491"/>
<accession>A0A0G4FIL6</accession>
<comment type="subcellular location">
    <subcellularLocation>
        <location evidence="1">Membrane</location>
    </subcellularLocation>
</comment>
<keyword evidence="4 5" id="KW-0449">Lipoprotein</keyword>
<evidence type="ECO:0000256" key="3">
    <source>
        <dbReference type="ARBA" id="ARBA00023136"/>
    </source>
</evidence>